<feature type="transmembrane region" description="Helical" evidence="8">
    <location>
        <begin position="214"/>
        <end position="233"/>
    </location>
</feature>
<evidence type="ECO:0000313" key="10">
    <source>
        <dbReference type="EMBL" id="GIE97634.1"/>
    </source>
</evidence>
<evidence type="ECO:0000256" key="1">
    <source>
        <dbReference type="ARBA" id="ARBA00004651"/>
    </source>
</evidence>
<evidence type="ECO:0000259" key="9">
    <source>
        <dbReference type="PROSITE" id="PS50850"/>
    </source>
</evidence>
<evidence type="ECO:0000256" key="7">
    <source>
        <dbReference type="SAM" id="MobiDB-lite"/>
    </source>
</evidence>
<dbReference type="GO" id="GO:0022857">
    <property type="term" value="F:transmembrane transporter activity"/>
    <property type="evidence" value="ECO:0007669"/>
    <property type="project" value="InterPro"/>
</dbReference>
<dbReference type="GO" id="GO:0005886">
    <property type="term" value="C:plasma membrane"/>
    <property type="evidence" value="ECO:0007669"/>
    <property type="project" value="UniProtKB-SubCell"/>
</dbReference>
<feature type="transmembrane region" description="Helical" evidence="8">
    <location>
        <begin position="313"/>
        <end position="330"/>
    </location>
</feature>
<feature type="region of interest" description="Disordered" evidence="7">
    <location>
        <begin position="421"/>
        <end position="441"/>
    </location>
</feature>
<dbReference type="PANTHER" id="PTHR42718">
    <property type="entry name" value="MAJOR FACILITATOR SUPERFAMILY MULTIDRUG TRANSPORTER MFSC"/>
    <property type="match status" value="1"/>
</dbReference>
<feature type="transmembrane region" description="Helical" evidence="8">
    <location>
        <begin position="187"/>
        <end position="208"/>
    </location>
</feature>
<keyword evidence="3" id="KW-1003">Cell membrane</keyword>
<keyword evidence="6 8" id="KW-0472">Membrane</keyword>
<keyword evidence="4 8" id="KW-0812">Transmembrane</keyword>
<dbReference type="SUPFAM" id="SSF103473">
    <property type="entry name" value="MFS general substrate transporter"/>
    <property type="match status" value="1"/>
</dbReference>
<protein>
    <submittedName>
        <fullName evidence="10">MFS transporter</fullName>
    </submittedName>
</protein>
<dbReference type="InterPro" id="IPR036259">
    <property type="entry name" value="MFS_trans_sf"/>
</dbReference>
<feature type="transmembrane region" description="Helical" evidence="8">
    <location>
        <begin position="373"/>
        <end position="396"/>
    </location>
</feature>
<keyword evidence="2" id="KW-0813">Transport</keyword>
<dbReference type="Pfam" id="PF07690">
    <property type="entry name" value="MFS_1"/>
    <property type="match status" value="1"/>
</dbReference>
<evidence type="ECO:0000256" key="8">
    <source>
        <dbReference type="SAM" id="Phobius"/>
    </source>
</evidence>
<dbReference type="InterPro" id="IPR011701">
    <property type="entry name" value="MFS"/>
</dbReference>
<gene>
    <name evidence="10" type="ORF">Ari01nite_50990</name>
</gene>
<feature type="transmembrane region" description="Helical" evidence="8">
    <location>
        <begin position="130"/>
        <end position="150"/>
    </location>
</feature>
<feature type="transmembrane region" description="Helical" evidence="8">
    <location>
        <begin position="336"/>
        <end position="361"/>
    </location>
</feature>
<dbReference type="PROSITE" id="PS50850">
    <property type="entry name" value="MFS"/>
    <property type="match status" value="1"/>
</dbReference>
<feature type="transmembrane region" description="Helical" evidence="8">
    <location>
        <begin position="100"/>
        <end position="118"/>
    </location>
</feature>
<evidence type="ECO:0000256" key="3">
    <source>
        <dbReference type="ARBA" id="ARBA00022475"/>
    </source>
</evidence>
<evidence type="ECO:0000313" key="11">
    <source>
        <dbReference type="Proteomes" id="UP000636960"/>
    </source>
</evidence>
<evidence type="ECO:0000256" key="5">
    <source>
        <dbReference type="ARBA" id="ARBA00022989"/>
    </source>
</evidence>
<dbReference type="Proteomes" id="UP000636960">
    <property type="component" value="Unassembled WGS sequence"/>
</dbReference>
<comment type="caution">
    <text evidence="10">The sequence shown here is derived from an EMBL/GenBank/DDBJ whole genome shotgun (WGS) entry which is preliminary data.</text>
</comment>
<name>A0A919K1D5_9ACTN</name>
<dbReference type="Gene3D" id="1.20.1250.20">
    <property type="entry name" value="MFS general substrate transporter like domains"/>
    <property type="match status" value="1"/>
</dbReference>
<dbReference type="InterPro" id="IPR020846">
    <property type="entry name" value="MFS_dom"/>
</dbReference>
<dbReference type="AlphaFoldDB" id="A0A919K1D5"/>
<feature type="transmembrane region" description="Helical" evidence="8">
    <location>
        <begin position="245"/>
        <end position="271"/>
    </location>
</feature>
<comment type="subcellular location">
    <subcellularLocation>
        <location evidence="1">Cell membrane</location>
        <topology evidence="1">Multi-pass membrane protein</topology>
    </subcellularLocation>
</comment>
<proteinExistence type="predicted"/>
<sequence>MRRGLLPVVVATAFLTMLDNTVVTVAAPSIASDLGASVRSLEWVATAYMLPYAGLLLAGGRLADRYGDRRILLGGLAVFTAASLAAGLAGHLAVLVAARAVQGAGAALLVPATLAVVAGRPERERLRAAAAWTAAGAVALAAGPVVGGVLSEHLHWSWIFLLNVPVGVAALAVAARAVDPARRPGPPALGLTALVAATVALAAVTYVLTGGPAVPAALAVAAAAAVLTVRTAGQVFDAALFAERAYRGALAVQVLWGLAVTGVCFHTAVFLQDVRGFGPVDAGLAFVAVAAAVAVGAPVAPLLVRRRGAARTVTWGLILVGLGVAAVAAGSTRTVVLLAAFVVIGFGSALTVPLAAVALAAVPADRSGLGSGVFAVAREVSGVLGIAGLGVIVLGWGYPAGLTAAAVLVLGGAVISSRTLPGAERPQQRRPGGVQFPLPVRPGVRPVRVQVDGGRDAGE</sequence>
<accession>A0A919K1D5</accession>
<dbReference type="EMBL" id="BOMV01000057">
    <property type="protein sequence ID" value="GIE97634.1"/>
    <property type="molecule type" value="Genomic_DNA"/>
</dbReference>
<dbReference type="PRINTS" id="PR01036">
    <property type="entry name" value="TCRTETB"/>
</dbReference>
<evidence type="ECO:0000256" key="4">
    <source>
        <dbReference type="ARBA" id="ARBA00022692"/>
    </source>
</evidence>
<dbReference type="Gene3D" id="1.20.1720.10">
    <property type="entry name" value="Multidrug resistance protein D"/>
    <property type="match status" value="1"/>
</dbReference>
<feature type="transmembrane region" description="Helical" evidence="8">
    <location>
        <begin position="402"/>
        <end position="420"/>
    </location>
</feature>
<feature type="transmembrane region" description="Helical" evidence="8">
    <location>
        <begin position="41"/>
        <end position="59"/>
    </location>
</feature>
<reference evidence="10" key="1">
    <citation type="submission" date="2021-01" db="EMBL/GenBank/DDBJ databases">
        <title>Whole genome shotgun sequence of Actinoplanes rishiriensis NBRC 108556.</title>
        <authorList>
            <person name="Komaki H."/>
            <person name="Tamura T."/>
        </authorList>
    </citation>
    <scope>NUCLEOTIDE SEQUENCE</scope>
    <source>
        <strain evidence="10">NBRC 108556</strain>
    </source>
</reference>
<feature type="domain" description="Major facilitator superfamily (MFS) profile" evidence="9">
    <location>
        <begin position="5"/>
        <end position="424"/>
    </location>
</feature>
<dbReference type="PANTHER" id="PTHR42718:SF46">
    <property type="entry name" value="BLR6921 PROTEIN"/>
    <property type="match status" value="1"/>
</dbReference>
<keyword evidence="11" id="KW-1185">Reference proteome</keyword>
<feature type="transmembrane region" description="Helical" evidence="8">
    <location>
        <begin position="71"/>
        <end position="94"/>
    </location>
</feature>
<organism evidence="10 11">
    <name type="scientific">Paractinoplanes rishiriensis</name>
    <dbReference type="NCBI Taxonomy" id="1050105"/>
    <lineage>
        <taxon>Bacteria</taxon>
        <taxon>Bacillati</taxon>
        <taxon>Actinomycetota</taxon>
        <taxon>Actinomycetes</taxon>
        <taxon>Micromonosporales</taxon>
        <taxon>Micromonosporaceae</taxon>
        <taxon>Paractinoplanes</taxon>
    </lineage>
</organism>
<evidence type="ECO:0000256" key="2">
    <source>
        <dbReference type="ARBA" id="ARBA00022448"/>
    </source>
</evidence>
<feature type="transmembrane region" description="Helical" evidence="8">
    <location>
        <begin position="156"/>
        <end position="175"/>
    </location>
</feature>
<feature type="transmembrane region" description="Helical" evidence="8">
    <location>
        <begin position="283"/>
        <end position="304"/>
    </location>
</feature>
<keyword evidence="5 8" id="KW-1133">Transmembrane helix</keyword>
<dbReference type="CDD" id="cd17321">
    <property type="entry name" value="MFS_MMR_MDR_like"/>
    <property type="match status" value="1"/>
</dbReference>
<evidence type="ECO:0000256" key="6">
    <source>
        <dbReference type="ARBA" id="ARBA00023136"/>
    </source>
</evidence>